<dbReference type="AlphaFoldDB" id="A0A4Q7YGI8"/>
<dbReference type="Proteomes" id="UP000292958">
    <property type="component" value="Unassembled WGS sequence"/>
</dbReference>
<keyword evidence="2" id="KW-1185">Reference proteome</keyword>
<name>A0A4Q7YGI8_9BACT</name>
<dbReference type="Gene3D" id="2.130.10.10">
    <property type="entry name" value="YVTN repeat-like/Quinoprotein amine dehydrogenase"/>
    <property type="match status" value="2"/>
</dbReference>
<dbReference type="InterPro" id="IPR015943">
    <property type="entry name" value="WD40/YVTN_repeat-like_dom_sf"/>
</dbReference>
<proteinExistence type="predicted"/>
<evidence type="ECO:0000313" key="1">
    <source>
        <dbReference type="EMBL" id="RZU35763.1"/>
    </source>
</evidence>
<protein>
    <recommendedName>
        <fullName evidence="3">Two component regulator with propeller domain</fullName>
    </recommendedName>
</protein>
<dbReference type="EMBL" id="SHKW01000002">
    <property type="protein sequence ID" value="RZU35763.1"/>
    <property type="molecule type" value="Genomic_DNA"/>
</dbReference>
<comment type="caution">
    <text evidence="1">The sequence shown here is derived from an EMBL/GenBank/DDBJ whole genome shotgun (WGS) entry which is preliminary data.</text>
</comment>
<evidence type="ECO:0000313" key="2">
    <source>
        <dbReference type="Proteomes" id="UP000292958"/>
    </source>
</evidence>
<organism evidence="1 2">
    <name type="scientific">Edaphobacter modestus</name>
    <dbReference type="NCBI Taxonomy" id="388466"/>
    <lineage>
        <taxon>Bacteria</taxon>
        <taxon>Pseudomonadati</taxon>
        <taxon>Acidobacteriota</taxon>
        <taxon>Terriglobia</taxon>
        <taxon>Terriglobales</taxon>
        <taxon>Acidobacteriaceae</taxon>
        <taxon>Edaphobacter</taxon>
    </lineage>
</organism>
<gene>
    <name evidence="1" type="ORF">BDD14_5862</name>
</gene>
<evidence type="ECO:0008006" key="3">
    <source>
        <dbReference type="Google" id="ProtNLM"/>
    </source>
</evidence>
<sequence>MVVTSVGCPSLFGQPPLSANVQVGHNSWTFKEGAPAEVQCLSQTNDGFLWLGSPNGLFRFDGTRIEPFNSPFGDRLLSNNLYSLLAPTSGGLWIGYTFGGFSFLDKGRVTNYASETGSVFGFVQDRNGVVWAGTSSGLWRFDHSGWQHLGVEWNAPAGPVTQVGFDSEGILWALVGGVDAPKDLMYLIPATRHFKTAGSNLSVNGFSRELDRTVLTAPVAPRGSDSSKGSDERLPAYPAVKDNLQIADRNNSVWISPWYKPVVMRLPKDSLRDVQKNASTVISETYNVNPFQNAELVDREGNIWFGDIRGIHRFFYTPLIRQEFPTEKSASSDFAVAPDENGGVWISFNSGGANVKADLYHVLRGKAERRLPQVTPFFIYRAPDNTFWFSGERCLWHLVGDDFVRVNLPPENVNQSEFLQTITEDQQGGIWVSFGRHGLYRLANGSWTSYGGRDDLPKSWMMIAFTDSLGRVWFGAATGSFGTSTRLVPQSVLRQK</sequence>
<reference evidence="1 2" key="1">
    <citation type="submission" date="2019-02" db="EMBL/GenBank/DDBJ databases">
        <title>Genomic Encyclopedia of Archaeal and Bacterial Type Strains, Phase II (KMG-II): from individual species to whole genera.</title>
        <authorList>
            <person name="Goeker M."/>
        </authorList>
    </citation>
    <scope>NUCLEOTIDE SEQUENCE [LARGE SCALE GENOMIC DNA]</scope>
    <source>
        <strain evidence="1 2">DSM 18101</strain>
    </source>
</reference>
<dbReference type="SUPFAM" id="SSF63829">
    <property type="entry name" value="Calcium-dependent phosphotriesterase"/>
    <property type="match status" value="1"/>
</dbReference>
<accession>A0A4Q7YGI8</accession>